<dbReference type="EMBL" id="KZ857453">
    <property type="protein sequence ID" value="RDX44218.1"/>
    <property type="molecule type" value="Genomic_DNA"/>
</dbReference>
<keyword evidence="2" id="KW-1185">Reference proteome</keyword>
<dbReference type="AlphaFoldDB" id="A0A371CVA6"/>
<proteinExistence type="predicted"/>
<reference evidence="1 2" key="1">
    <citation type="journal article" date="2018" name="Biotechnol. Biofuels">
        <title>Integrative visual omics of the white-rot fungus Polyporus brumalis exposes the biotechnological potential of its oxidative enzymes for delignifying raw plant biomass.</title>
        <authorList>
            <person name="Miyauchi S."/>
            <person name="Rancon A."/>
            <person name="Drula E."/>
            <person name="Hage H."/>
            <person name="Chaduli D."/>
            <person name="Favel A."/>
            <person name="Grisel S."/>
            <person name="Henrissat B."/>
            <person name="Herpoel-Gimbert I."/>
            <person name="Ruiz-Duenas F.J."/>
            <person name="Chevret D."/>
            <person name="Hainaut M."/>
            <person name="Lin J."/>
            <person name="Wang M."/>
            <person name="Pangilinan J."/>
            <person name="Lipzen A."/>
            <person name="Lesage-Meessen L."/>
            <person name="Navarro D."/>
            <person name="Riley R."/>
            <person name="Grigoriev I.V."/>
            <person name="Zhou S."/>
            <person name="Raouche S."/>
            <person name="Rosso M.N."/>
        </authorList>
    </citation>
    <scope>NUCLEOTIDE SEQUENCE [LARGE SCALE GENOMIC DNA]</scope>
    <source>
        <strain evidence="1 2">BRFM 1820</strain>
    </source>
</reference>
<evidence type="ECO:0000313" key="2">
    <source>
        <dbReference type="Proteomes" id="UP000256964"/>
    </source>
</evidence>
<accession>A0A371CVA6</accession>
<protein>
    <recommendedName>
        <fullName evidence="3">F-box domain-containing protein</fullName>
    </recommendedName>
</protein>
<evidence type="ECO:0008006" key="3">
    <source>
        <dbReference type="Google" id="ProtNLM"/>
    </source>
</evidence>
<sequence>MEPSVWSVLSRHCPEGALVPRCERLLKFQIADPFTFTALAVLAESPNLRHLELDTTEYSGSSTEALQMLILELEPIFTRLETLSLGVPWDADDQPESAIPFWQYSHLQSLAVNPSVRVTRPIIRSLMDFSNLRSLSIDLLAVEPPDQPLEAGFHQLRELRLTGMPDRVHTLMQAVSPPHLETITVHFDVHLQQVHSERMKELVQRIYETLAPSVREVHLAFESGYIPAEYILFPTATGLLSPLRDRNLRALTFHFHNHFTHILDHELQEIVQTWPELTAFEFTYNADIRDHLAYEKASLARIAIPTIPTVAAFAAAHTHLERLALPHINARVVPPLCEMEHEHPLQTFTVAYLEASVSHCPAALAIDRLFPNLDMPEGEELEPYSKLQLLLLGMQTIRRSATHTLHPEE</sequence>
<evidence type="ECO:0000313" key="1">
    <source>
        <dbReference type="EMBL" id="RDX44218.1"/>
    </source>
</evidence>
<organism evidence="1 2">
    <name type="scientific">Lentinus brumalis</name>
    <dbReference type="NCBI Taxonomy" id="2498619"/>
    <lineage>
        <taxon>Eukaryota</taxon>
        <taxon>Fungi</taxon>
        <taxon>Dikarya</taxon>
        <taxon>Basidiomycota</taxon>
        <taxon>Agaricomycotina</taxon>
        <taxon>Agaricomycetes</taxon>
        <taxon>Polyporales</taxon>
        <taxon>Polyporaceae</taxon>
        <taxon>Lentinus</taxon>
    </lineage>
</organism>
<name>A0A371CVA6_9APHY</name>
<dbReference type="Gene3D" id="3.80.10.10">
    <property type="entry name" value="Ribonuclease Inhibitor"/>
    <property type="match status" value="1"/>
</dbReference>
<dbReference type="STRING" id="139420.A0A371CVA6"/>
<gene>
    <name evidence="1" type="ORF">OH76DRAFT_1409325</name>
</gene>
<dbReference type="SUPFAM" id="SSF52047">
    <property type="entry name" value="RNI-like"/>
    <property type="match status" value="1"/>
</dbReference>
<dbReference type="Proteomes" id="UP000256964">
    <property type="component" value="Unassembled WGS sequence"/>
</dbReference>
<dbReference type="OrthoDB" id="2750697at2759"/>
<dbReference type="InterPro" id="IPR032675">
    <property type="entry name" value="LRR_dom_sf"/>
</dbReference>